<evidence type="ECO:0000256" key="1">
    <source>
        <dbReference type="ARBA" id="ARBA00023002"/>
    </source>
</evidence>
<dbReference type="InterPro" id="IPR051691">
    <property type="entry name" value="Metab_Enz_Cyan_OpOx_G3PDH"/>
</dbReference>
<dbReference type="Proteomes" id="UP000649326">
    <property type="component" value="Unassembled WGS sequence"/>
</dbReference>
<dbReference type="Pfam" id="PF07992">
    <property type="entry name" value="Pyr_redox_2"/>
    <property type="match status" value="1"/>
</dbReference>
<protein>
    <submittedName>
        <fullName evidence="3">FAD-dependent oxidoreductase</fullName>
    </submittedName>
</protein>
<name>A0A833E0K0_9EURY</name>
<dbReference type="AlphaFoldDB" id="A0A833E0K0"/>
<sequence>MQNDYDVIVIGGGPAGLAAAIKAKEYGLKVLLLENRDVLGGIPLQCVHPGFGLHYFKEDLTGTEFIYRFIEKFKELGIEYYTGSHVMKIIPVSDIEKRLEVITPQGLLELTTTTIIYATGARERHIFEIGITGHRVAGVYTAGEAQTMMDIDGIMPGREIVIVGSGDVGLIMARRFALEGANVKAVIEIMPYPGGLTRNIVQCLQDFNIPLYLSHAVTRIEGKERVERVIVSKVDENLTPIPGTEREIECDTVVIAAGLVPYLKVLEKIGVMIDPATKGPVVNEYLETNIPGIFVAGNALVINDLVDYVVEQGEWAAESAYLYVKNQGIPSKKWRKIAKGRNIRLVVPHYVSGDRDVMIYARVQKPEENVKIRFPEIEKEVKLPVVRPAEMVIIKLRREEIKKAKDKITMEVVPND</sequence>
<evidence type="ECO:0000259" key="2">
    <source>
        <dbReference type="Pfam" id="PF07992"/>
    </source>
</evidence>
<dbReference type="EMBL" id="DQUG01000214">
    <property type="protein sequence ID" value="HIP75534.1"/>
    <property type="molecule type" value="Genomic_DNA"/>
</dbReference>
<dbReference type="Gene3D" id="3.50.50.60">
    <property type="entry name" value="FAD/NAD(P)-binding domain"/>
    <property type="match status" value="2"/>
</dbReference>
<keyword evidence="1" id="KW-0560">Oxidoreductase</keyword>
<dbReference type="PANTHER" id="PTHR42949:SF3">
    <property type="entry name" value="ANAEROBIC GLYCEROL-3-PHOSPHATE DEHYDROGENASE SUBUNIT B"/>
    <property type="match status" value="1"/>
</dbReference>
<dbReference type="PRINTS" id="PR00411">
    <property type="entry name" value="PNDRDTASEI"/>
</dbReference>
<dbReference type="InterPro" id="IPR023753">
    <property type="entry name" value="FAD/NAD-binding_dom"/>
</dbReference>
<evidence type="ECO:0000313" key="4">
    <source>
        <dbReference type="Proteomes" id="UP000649326"/>
    </source>
</evidence>
<dbReference type="PRINTS" id="PR00368">
    <property type="entry name" value="FADPNR"/>
</dbReference>
<accession>A0A833E0K0</accession>
<proteinExistence type="predicted"/>
<evidence type="ECO:0000313" key="3">
    <source>
        <dbReference type="EMBL" id="HIP75534.1"/>
    </source>
</evidence>
<reference evidence="3" key="1">
    <citation type="journal article" date="2020" name="ISME J.">
        <title>Gammaproteobacteria mediating utilization of methyl-, sulfur- and petroleum organic compounds in deep ocean hydrothermal plumes.</title>
        <authorList>
            <person name="Zhou Z."/>
            <person name="Liu Y."/>
            <person name="Pan J."/>
            <person name="Cron B.R."/>
            <person name="Toner B.M."/>
            <person name="Anantharaman K."/>
            <person name="Breier J.A."/>
            <person name="Dick G.J."/>
            <person name="Li M."/>
        </authorList>
    </citation>
    <scope>NUCLEOTIDE SEQUENCE</scope>
    <source>
        <strain evidence="3">SZUA-1451</strain>
    </source>
</reference>
<dbReference type="SUPFAM" id="SSF51905">
    <property type="entry name" value="FAD/NAD(P)-binding domain"/>
    <property type="match status" value="1"/>
</dbReference>
<comment type="caution">
    <text evidence="3">The sequence shown here is derived from an EMBL/GenBank/DDBJ whole genome shotgun (WGS) entry which is preliminary data.</text>
</comment>
<organism evidence="3 4">
    <name type="scientific">Thermococcus paralvinellae</name>
    <dbReference type="NCBI Taxonomy" id="582419"/>
    <lineage>
        <taxon>Archaea</taxon>
        <taxon>Methanobacteriati</taxon>
        <taxon>Methanobacteriota</taxon>
        <taxon>Thermococci</taxon>
        <taxon>Thermococcales</taxon>
        <taxon>Thermococcaceae</taxon>
        <taxon>Thermococcus</taxon>
    </lineage>
</organism>
<gene>
    <name evidence="3" type="ORF">EYH13_05330</name>
</gene>
<dbReference type="InterPro" id="IPR036188">
    <property type="entry name" value="FAD/NAD-bd_sf"/>
</dbReference>
<feature type="domain" description="FAD/NAD(P)-binding" evidence="2">
    <location>
        <begin position="5"/>
        <end position="300"/>
    </location>
</feature>
<dbReference type="GO" id="GO:0016491">
    <property type="term" value="F:oxidoreductase activity"/>
    <property type="evidence" value="ECO:0007669"/>
    <property type="project" value="UniProtKB-KW"/>
</dbReference>
<dbReference type="PANTHER" id="PTHR42949">
    <property type="entry name" value="ANAEROBIC GLYCEROL-3-PHOSPHATE DEHYDROGENASE SUBUNIT B"/>
    <property type="match status" value="1"/>
</dbReference>